<dbReference type="CDD" id="cd04301">
    <property type="entry name" value="NAT_SF"/>
    <property type="match status" value="1"/>
</dbReference>
<dbReference type="InterPro" id="IPR033719">
    <property type="entry name" value="NAGS_kin"/>
</dbReference>
<keyword evidence="8" id="KW-0963">Cytoplasm</keyword>
<keyword evidence="11" id="KW-1185">Reference proteome</keyword>
<dbReference type="RefSeq" id="WP_216125830.1">
    <property type="nucleotide sequence ID" value="NZ_CP064782.1"/>
</dbReference>
<dbReference type="KEGG" id="aiq:Azoinq_03700"/>
<dbReference type="AlphaFoldDB" id="A0A975XVD3"/>
<dbReference type="InterPro" id="IPR001048">
    <property type="entry name" value="Asp/Glu/Uridylate_kinase"/>
</dbReference>
<evidence type="ECO:0000256" key="7">
    <source>
        <dbReference type="ARBA" id="ARBA00048372"/>
    </source>
</evidence>
<evidence type="ECO:0000256" key="3">
    <source>
        <dbReference type="ARBA" id="ARBA00022571"/>
    </source>
</evidence>
<dbReference type="PANTHER" id="PTHR30602:SF12">
    <property type="entry name" value="AMINO-ACID ACETYLTRANSFERASE NAGS1, CHLOROPLASTIC-RELATED"/>
    <property type="match status" value="1"/>
</dbReference>
<accession>A0A975XVD3</accession>
<keyword evidence="3 8" id="KW-0055">Arginine biosynthesis</keyword>
<protein>
    <recommendedName>
        <fullName evidence="8">Amino-acid acetyltransferase</fullName>
        <ecNumber evidence="8">2.3.1.1</ecNumber>
    </recommendedName>
    <alternativeName>
        <fullName evidence="8">N-acetylglutamate synthase</fullName>
        <shortName evidence="8">AGS</shortName>
        <shortName evidence="8">NAGS</shortName>
    </alternativeName>
</protein>
<comment type="catalytic activity">
    <reaction evidence="7 8">
        <text>L-glutamate + acetyl-CoA = N-acetyl-L-glutamate + CoA + H(+)</text>
        <dbReference type="Rhea" id="RHEA:24292"/>
        <dbReference type="ChEBI" id="CHEBI:15378"/>
        <dbReference type="ChEBI" id="CHEBI:29985"/>
        <dbReference type="ChEBI" id="CHEBI:44337"/>
        <dbReference type="ChEBI" id="CHEBI:57287"/>
        <dbReference type="ChEBI" id="CHEBI:57288"/>
        <dbReference type="EC" id="2.3.1.1"/>
    </reaction>
</comment>
<dbReference type="NCBIfam" id="TIGR01890">
    <property type="entry name" value="N-Ac-Glu-synth"/>
    <property type="match status" value="1"/>
</dbReference>
<keyword evidence="4 8" id="KW-0028">Amino-acid biosynthesis</keyword>
<evidence type="ECO:0000256" key="8">
    <source>
        <dbReference type="HAMAP-Rule" id="MF_01105"/>
    </source>
</evidence>
<evidence type="ECO:0000313" key="11">
    <source>
        <dbReference type="Proteomes" id="UP000683428"/>
    </source>
</evidence>
<evidence type="ECO:0000256" key="1">
    <source>
        <dbReference type="ARBA" id="ARBA00004925"/>
    </source>
</evidence>
<dbReference type="PIRSF" id="PIRSF000423">
    <property type="entry name" value="ArgA"/>
    <property type="match status" value="1"/>
</dbReference>
<dbReference type="PANTHER" id="PTHR30602">
    <property type="entry name" value="AMINO-ACID ACETYLTRANSFERASE"/>
    <property type="match status" value="1"/>
</dbReference>
<dbReference type="Proteomes" id="UP000683428">
    <property type="component" value="Chromosome"/>
</dbReference>
<organism evidence="10 11">
    <name type="scientific">Azospira inquinata</name>
    <dbReference type="NCBI Taxonomy" id="2785627"/>
    <lineage>
        <taxon>Bacteria</taxon>
        <taxon>Pseudomonadati</taxon>
        <taxon>Pseudomonadota</taxon>
        <taxon>Betaproteobacteria</taxon>
        <taxon>Rhodocyclales</taxon>
        <taxon>Rhodocyclaceae</taxon>
        <taxon>Azospira</taxon>
    </lineage>
</organism>
<evidence type="ECO:0000313" key="10">
    <source>
        <dbReference type="EMBL" id="QWT49727.1"/>
    </source>
</evidence>
<evidence type="ECO:0000256" key="5">
    <source>
        <dbReference type="ARBA" id="ARBA00022679"/>
    </source>
</evidence>
<keyword evidence="6 8" id="KW-0012">Acyltransferase</keyword>
<evidence type="ECO:0000256" key="6">
    <source>
        <dbReference type="ARBA" id="ARBA00023315"/>
    </source>
</evidence>
<proteinExistence type="inferred from homology"/>
<gene>
    <name evidence="8 10" type="primary">argA</name>
    <name evidence="10" type="ORF">Azoinq_03700</name>
</gene>
<dbReference type="InterPro" id="IPR000182">
    <property type="entry name" value="GNAT_dom"/>
</dbReference>
<comment type="subcellular location">
    <subcellularLocation>
        <location evidence="8">Cytoplasm</location>
    </subcellularLocation>
</comment>
<comment type="pathway">
    <text evidence="1 8">Amino-acid biosynthesis; L-arginine biosynthesis; N(2)-acetyl-L-ornithine from L-glutamate: step 1/4.</text>
</comment>
<name>A0A975XVD3_9RHOO</name>
<dbReference type="Pfam" id="PF00583">
    <property type="entry name" value="Acetyltransf_1"/>
    <property type="match status" value="1"/>
</dbReference>
<evidence type="ECO:0000259" key="9">
    <source>
        <dbReference type="PROSITE" id="PS51186"/>
    </source>
</evidence>
<dbReference type="GO" id="GO:0005737">
    <property type="term" value="C:cytoplasm"/>
    <property type="evidence" value="ECO:0007669"/>
    <property type="project" value="UniProtKB-SubCell"/>
</dbReference>
<feature type="domain" description="N-acetyltransferase" evidence="9">
    <location>
        <begin position="298"/>
        <end position="449"/>
    </location>
</feature>
<dbReference type="EC" id="2.3.1.1" evidence="8"/>
<dbReference type="InterPro" id="IPR010167">
    <property type="entry name" value="NH2A_AcTrfase"/>
</dbReference>
<keyword evidence="5 8" id="KW-0808">Transferase</keyword>
<dbReference type="PROSITE" id="PS51186">
    <property type="entry name" value="GNAT"/>
    <property type="match status" value="1"/>
</dbReference>
<dbReference type="Pfam" id="PF00696">
    <property type="entry name" value="AA_kinase"/>
    <property type="match status" value="1"/>
</dbReference>
<reference evidence="10" key="1">
    <citation type="submission" date="2020-11" db="EMBL/GenBank/DDBJ databases">
        <title>Azospira inquinata sp. nov.</title>
        <authorList>
            <person name="Moe W.M."/>
            <person name="Mikes M.C."/>
        </authorList>
    </citation>
    <scope>NUCLEOTIDE SEQUENCE</scope>
    <source>
        <strain evidence="10">Azo-3</strain>
    </source>
</reference>
<evidence type="ECO:0000256" key="4">
    <source>
        <dbReference type="ARBA" id="ARBA00022605"/>
    </source>
</evidence>
<dbReference type="EMBL" id="CP064782">
    <property type="protein sequence ID" value="QWT49727.1"/>
    <property type="molecule type" value="Genomic_DNA"/>
</dbReference>
<dbReference type="HAMAP" id="MF_01105">
    <property type="entry name" value="N_acetyl_glu_synth"/>
    <property type="match status" value="1"/>
</dbReference>
<dbReference type="CDD" id="cd04237">
    <property type="entry name" value="AAK_NAGS-ABP"/>
    <property type="match status" value="1"/>
</dbReference>
<comment type="miscellaneous">
    <text evidence="8">In bacteria which possess the bifunctional enzyme ornithine acetyltransferase/N-acetylglutamate synthase (ArgJ), ArgA fulfills an anaplerotic role.</text>
</comment>
<comment type="similarity">
    <text evidence="2 8">Belongs to the acetyltransferase family. ArgA subfamily.</text>
</comment>
<dbReference type="GO" id="GO:0006526">
    <property type="term" value="P:L-arginine biosynthetic process"/>
    <property type="evidence" value="ECO:0007669"/>
    <property type="project" value="UniProtKB-UniRule"/>
</dbReference>
<dbReference type="GO" id="GO:0004042">
    <property type="term" value="F:L-glutamate N-acetyltransferase activity"/>
    <property type="evidence" value="ECO:0007669"/>
    <property type="project" value="UniProtKB-UniRule"/>
</dbReference>
<sequence length="450" mass="48761">MSDTPAQAASPAQFVSWFRSVAPYINSFRGKTFVIAFGGKAFSGPLARTFAYDVSLLANLGVHLVLVHGSRPQIEEELQEKGLESRFHAGLRVTDADTLDCVIDAVGSVYLEVEALLSQGLPNTPMAGNTIRVVGGNFITARPVGVVDGVDLQYTGAVRKVDAEGLKAQLGLGNIVLLSNLGASPTGEIFNLSMEEVAEQVGAALKAEKLIFLTDSPGATDAEGHLLDELTADGAEQLSRVGDWLSPDLKRYLPCAVRASRRGVSRVHIIGYAQDGAVLQELFTHDGVGTVVTRAPLDTLREAKPDDIGGLVALIAPLEADGTLVPRPRELLEQEIGRFSVIEHDGVIVGCAALYPYGDEGDLDLTAELACLAVSHEHRRWGYGERLMHHIADKARQIGVSRLFVLTTRTTHWFIERGFELATVDALPSKKRLMYNYQRRSKVLMKTLEP</sequence>
<evidence type="ECO:0000256" key="2">
    <source>
        <dbReference type="ARBA" id="ARBA00009145"/>
    </source>
</evidence>
<dbReference type="NCBIfam" id="NF003641">
    <property type="entry name" value="PRK05279.1"/>
    <property type="match status" value="1"/>
</dbReference>